<evidence type="ECO:0000313" key="5">
    <source>
        <dbReference type="EMBL" id="EAR92106.1"/>
    </source>
</evidence>
<sequence length="285" mass="32441">MLQIKKVVLITGSNKGLGFGLVEDILSKNSSQFRVIMTARDQLRGEEAFQKIKAKYPAEEVDFHLLDIEDEQSRINIVKYIAEKYGKIDILVNNAAYLLTHDLFNQPEGYQPSVETAKRTFSINLFGTISMTQQIIPYLADDGKILQISSRAGQISRQPQQTQQILSNSEGFSVQKITELAEDFYKQCENKIQPQDQRWSFSAYEVSKCLLNAFTRHVGLSLLKQNQSMYNITPGWVKTDMGTDNAPRTVEEGNDTSYYLISTVPFGRNDNLNCKFIGDRNVIDW</sequence>
<dbReference type="InterPro" id="IPR002347">
    <property type="entry name" value="SDR_fam"/>
</dbReference>
<dbReference type="Gene3D" id="3.40.50.720">
    <property type="entry name" value="NAD(P)-binding Rossmann-like Domain"/>
    <property type="match status" value="1"/>
</dbReference>
<dbReference type="HOGENOM" id="CLU_010194_9_0_1"/>
<dbReference type="InterPro" id="IPR036291">
    <property type="entry name" value="NAD(P)-bd_dom_sf"/>
</dbReference>
<proteinExistence type="inferred from homology"/>
<dbReference type="EMBL" id="GG662767">
    <property type="protein sequence ID" value="EAR92106.1"/>
    <property type="molecule type" value="Genomic_DNA"/>
</dbReference>
<reference evidence="6" key="1">
    <citation type="journal article" date="2006" name="PLoS Biol.">
        <title>Macronuclear genome sequence of the ciliate Tetrahymena thermophila, a model eukaryote.</title>
        <authorList>
            <person name="Eisen J.A."/>
            <person name="Coyne R.S."/>
            <person name="Wu M."/>
            <person name="Wu D."/>
            <person name="Thiagarajan M."/>
            <person name="Wortman J.R."/>
            <person name="Badger J.H."/>
            <person name="Ren Q."/>
            <person name="Amedeo P."/>
            <person name="Jones K.M."/>
            <person name="Tallon L.J."/>
            <person name="Delcher A.L."/>
            <person name="Salzberg S.L."/>
            <person name="Silva J.C."/>
            <person name="Haas B.J."/>
            <person name="Majoros W.H."/>
            <person name="Farzad M."/>
            <person name="Carlton J.M."/>
            <person name="Smith R.K. Jr."/>
            <person name="Garg J."/>
            <person name="Pearlman R.E."/>
            <person name="Karrer K.M."/>
            <person name="Sun L."/>
            <person name="Manning G."/>
            <person name="Elde N.C."/>
            <person name="Turkewitz A.P."/>
            <person name="Asai D.J."/>
            <person name="Wilkes D.E."/>
            <person name="Wang Y."/>
            <person name="Cai H."/>
            <person name="Collins K."/>
            <person name="Stewart B.A."/>
            <person name="Lee S.R."/>
            <person name="Wilamowska K."/>
            <person name="Weinberg Z."/>
            <person name="Ruzzo W.L."/>
            <person name="Wloga D."/>
            <person name="Gaertig J."/>
            <person name="Frankel J."/>
            <person name="Tsao C.-C."/>
            <person name="Gorovsky M.A."/>
            <person name="Keeling P.J."/>
            <person name="Waller R.F."/>
            <person name="Patron N.J."/>
            <person name="Cherry J.M."/>
            <person name="Stover N.A."/>
            <person name="Krieger C.J."/>
            <person name="del Toro C."/>
            <person name="Ryder H.F."/>
            <person name="Williamson S.C."/>
            <person name="Barbeau R.A."/>
            <person name="Hamilton E.P."/>
            <person name="Orias E."/>
        </authorList>
    </citation>
    <scope>NUCLEOTIDE SEQUENCE [LARGE SCALE GENOMIC DNA]</scope>
    <source>
        <strain evidence="6">SB210</strain>
    </source>
</reference>
<name>Q233Z6_TETTS</name>
<keyword evidence="2" id="KW-0521">NADP</keyword>
<dbReference type="GeneID" id="7846603"/>
<dbReference type="OMA" id="SINCVHP"/>
<dbReference type="KEGG" id="tet:TTHERM_00107090"/>
<gene>
    <name evidence="5" type="ORF">TTHERM_00107090</name>
</gene>
<dbReference type="RefSeq" id="XP_001012352.1">
    <property type="nucleotide sequence ID" value="XM_001012352.2"/>
</dbReference>
<dbReference type="InParanoid" id="Q233Z6"/>
<dbReference type="Pfam" id="PF00106">
    <property type="entry name" value="adh_short"/>
    <property type="match status" value="1"/>
</dbReference>
<dbReference type="Proteomes" id="UP000009168">
    <property type="component" value="Unassembled WGS sequence"/>
</dbReference>
<dbReference type="PRINTS" id="PR00081">
    <property type="entry name" value="GDHRDH"/>
</dbReference>
<accession>Q233Z6</accession>
<evidence type="ECO:0000256" key="4">
    <source>
        <dbReference type="RuleBase" id="RU000363"/>
    </source>
</evidence>
<dbReference type="AlphaFoldDB" id="Q233Z6"/>
<comment type="similarity">
    <text evidence="1 4">Belongs to the short-chain dehydrogenases/reductases (SDR) family.</text>
</comment>
<dbReference type="eggNOG" id="KOG1208">
    <property type="taxonomic scope" value="Eukaryota"/>
</dbReference>
<evidence type="ECO:0000313" key="6">
    <source>
        <dbReference type="Proteomes" id="UP000009168"/>
    </source>
</evidence>
<keyword evidence="3" id="KW-0560">Oxidoreductase</keyword>
<keyword evidence="6" id="KW-1185">Reference proteome</keyword>
<evidence type="ECO:0000256" key="2">
    <source>
        <dbReference type="ARBA" id="ARBA00022857"/>
    </source>
</evidence>
<organism evidence="5 6">
    <name type="scientific">Tetrahymena thermophila (strain SB210)</name>
    <dbReference type="NCBI Taxonomy" id="312017"/>
    <lineage>
        <taxon>Eukaryota</taxon>
        <taxon>Sar</taxon>
        <taxon>Alveolata</taxon>
        <taxon>Ciliophora</taxon>
        <taxon>Intramacronucleata</taxon>
        <taxon>Oligohymenophorea</taxon>
        <taxon>Hymenostomatida</taxon>
        <taxon>Tetrahymenina</taxon>
        <taxon>Tetrahymenidae</taxon>
        <taxon>Tetrahymena</taxon>
    </lineage>
</organism>
<dbReference type="GO" id="GO:0016491">
    <property type="term" value="F:oxidoreductase activity"/>
    <property type="evidence" value="ECO:0007669"/>
    <property type="project" value="UniProtKB-KW"/>
</dbReference>
<evidence type="ECO:0000256" key="1">
    <source>
        <dbReference type="ARBA" id="ARBA00006484"/>
    </source>
</evidence>
<dbReference type="SUPFAM" id="SSF51735">
    <property type="entry name" value="NAD(P)-binding Rossmann-fold domains"/>
    <property type="match status" value="1"/>
</dbReference>
<dbReference type="PANTHER" id="PTHR43963">
    <property type="entry name" value="CARBONYL REDUCTASE 1-RELATED"/>
    <property type="match status" value="1"/>
</dbReference>
<dbReference type="PRINTS" id="PR00080">
    <property type="entry name" value="SDRFAMILY"/>
</dbReference>
<dbReference type="STRING" id="312017.Q233Z6"/>
<dbReference type="PANTHER" id="PTHR43963:SF6">
    <property type="entry name" value="CHAIN DEHYDROGENASE FAMILY PROTEIN, PUTATIVE (AFU_ORTHOLOGUE AFUA_3G15350)-RELATED"/>
    <property type="match status" value="1"/>
</dbReference>
<dbReference type="OrthoDB" id="10262319at2759"/>
<evidence type="ECO:0000256" key="3">
    <source>
        <dbReference type="ARBA" id="ARBA00023002"/>
    </source>
</evidence>
<protein>
    <submittedName>
        <fullName evidence="5">Oxidoreductase, short chain dehydrogenase/reductase family protein</fullName>
    </submittedName>
</protein>